<comment type="similarity">
    <text evidence="1 2">Belongs to the complex I subunit 6 family.</text>
</comment>
<dbReference type="EMBL" id="FQUO01000003">
    <property type="protein sequence ID" value="SHE87753.1"/>
    <property type="molecule type" value="Genomic_DNA"/>
</dbReference>
<keyword evidence="2" id="KW-1133">Transmembrane helix</keyword>
<dbReference type="PANTHER" id="PTHR33269">
    <property type="entry name" value="NADH-UBIQUINONE OXIDOREDUCTASE CHAIN 6"/>
    <property type="match status" value="1"/>
</dbReference>
<feature type="transmembrane region" description="Helical" evidence="2">
    <location>
        <begin position="6"/>
        <end position="23"/>
    </location>
</feature>
<protein>
    <recommendedName>
        <fullName evidence="2">NADH-quinone oxidoreductase subunit J</fullName>
        <ecNumber evidence="2">7.1.1.-</ecNumber>
    </recommendedName>
</protein>
<keyword evidence="2" id="KW-0874">Quinone</keyword>
<dbReference type="Pfam" id="PF00499">
    <property type="entry name" value="Oxidored_q3"/>
    <property type="match status" value="1"/>
</dbReference>
<dbReference type="GO" id="GO:0048038">
    <property type="term" value="F:quinone binding"/>
    <property type="evidence" value="ECO:0007669"/>
    <property type="project" value="UniProtKB-UniRule"/>
</dbReference>
<gene>
    <name evidence="3" type="ORF">SAMN05444008_103227</name>
</gene>
<dbReference type="PANTHER" id="PTHR33269:SF17">
    <property type="entry name" value="NADH-UBIQUINONE OXIDOREDUCTASE CHAIN 6"/>
    <property type="match status" value="1"/>
</dbReference>
<evidence type="ECO:0000256" key="2">
    <source>
        <dbReference type="RuleBase" id="RU004429"/>
    </source>
</evidence>
<keyword evidence="2" id="KW-0812">Transmembrane</keyword>
<feature type="transmembrane region" description="Helical" evidence="2">
    <location>
        <begin position="30"/>
        <end position="49"/>
    </location>
</feature>
<reference evidence="3 4" key="1">
    <citation type="submission" date="2016-11" db="EMBL/GenBank/DDBJ databases">
        <authorList>
            <person name="Jaros S."/>
            <person name="Januszkiewicz K."/>
            <person name="Wedrychowicz H."/>
        </authorList>
    </citation>
    <scope>NUCLEOTIDE SEQUENCE [LARGE SCALE GENOMIC DNA]</scope>
    <source>
        <strain evidence="3 4">DSM 26897</strain>
    </source>
</reference>
<comment type="function">
    <text evidence="2">NDH-1 shuttles electrons from NADH, via FMN and iron-sulfur (Fe-S) centers, to quinones in the respiratory chain. Couples the redox reaction to proton translocation (for every two electrons transferred, four hydrogen ions are translocated across the cytoplasmic membrane), and thus conserves the redox energy in a proton gradient.</text>
</comment>
<keyword evidence="4" id="KW-1185">Reference proteome</keyword>
<comment type="catalytic activity">
    <reaction evidence="2">
        <text>a quinone + NADH + 5 H(+)(in) = a quinol + NAD(+) + 4 H(+)(out)</text>
        <dbReference type="Rhea" id="RHEA:57888"/>
        <dbReference type="ChEBI" id="CHEBI:15378"/>
        <dbReference type="ChEBI" id="CHEBI:24646"/>
        <dbReference type="ChEBI" id="CHEBI:57540"/>
        <dbReference type="ChEBI" id="CHEBI:57945"/>
        <dbReference type="ChEBI" id="CHEBI:132124"/>
    </reaction>
</comment>
<evidence type="ECO:0000313" key="3">
    <source>
        <dbReference type="EMBL" id="SHE87753.1"/>
    </source>
</evidence>
<dbReference type="Gene3D" id="1.20.120.1200">
    <property type="entry name" value="NADH-ubiquinone/plastoquinone oxidoreductase chain 6, subunit NuoJ"/>
    <property type="match status" value="1"/>
</dbReference>
<keyword evidence="2" id="KW-0520">NAD</keyword>
<feature type="transmembrane region" description="Helical" evidence="2">
    <location>
        <begin position="139"/>
        <end position="160"/>
    </location>
</feature>
<dbReference type="GO" id="GO:0008137">
    <property type="term" value="F:NADH dehydrogenase (ubiquinone) activity"/>
    <property type="evidence" value="ECO:0007669"/>
    <property type="project" value="UniProtKB-UniRule"/>
</dbReference>
<dbReference type="EC" id="7.1.1.-" evidence="2"/>
<dbReference type="Proteomes" id="UP000184368">
    <property type="component" value="Unassembled WGS sequence"/>
</dbReference>
<dbReference type="InterPro" id="IPR001457">
    <property type="entry name" value="NADH_UbQ/plastoQ_OxRdtase_su6"/>
</dbReference>
<comment type="subcellular location">
    <subcellularLocation>
        <location evidence="2">Cell membrane</location>
        <topology evidence="2">Multi-pass membrane protein</topology>
    </subcellularLocation>
</comment>
<dbReference type="RefSeq" id="WP_083596384.1">
    <property type="nucleotide sequence ID" value="NZ_FQUO01000003.1"/>
</dbReference>
<name>A0A1M4X347_9BACT</name>
<evidence type="ECO:0000313" key="4">
    <source>
        <dbReference type="Proteomes" id="UP000184368"/>
    </source>
</evidence>
<dbReference type="InterPro" id="IPR042106">
    <property type="entry name" value="Nuo/plastoQ_OxRdtase_6_NuoJ"/>
</dbReference>
<keyword evidence="2" id="KW-1003">Cell membrane</keyword>
<dbReference type="GO" id="GO:0005886">
    <property type="term" value="C:plasma membrane"/>
    <property type="evidence" value="ECO:0007669"/>
    <property type="project" value="UniProtKB-SubCell"/>
</dbReference>
<dbReference type="AlphaFoldDB" id="A0A1M4X347"/>
<proteinExistence type="inferred from homology"/>
<feature type="transmembrane region" description="Helical" evidence="2">
    <location>
        <begin position="90"/>
        <end position="110"/>
    </location>
</feature>
<accession>A0A1M4X347</accession>
<sequence length="185" mass="20244">MSISEILFYALSAVSLVSALMVITSKNPVYSVLWLIITFFTISGHYLLLNAQFLAIVNIIVYAGAIMVLFLYVLMLMDLRKESEPQKNKWLKLAGAVAGGSLLLVLVAALRNADTRMAEINTGNIGLIENLGRVLFTEYVVPFEIASILFLSAMVGAVVIGKREKTIRTTTNTLQQEKTAEAVTA</sequence>
<evidence type="ECO:0000256" key="1">
    <source>
        <dbReference type="ARBA" id="ARBA00005698"/>
    </source>
</evidence>
<organism evidence="3 4">
    <name type="scientific">Cnuella takakiae</name>
    <dbReference type="NCBI Taxonomy" id="1302690"/>
    <lineage>
        <taxon>Bacteria</taxon>
        <taxon>Pseudomonadati</taxon>
        <taxon>Bacteroidota</taxon>
        <taxon>Chitinophagia</taxon>
        <taxon>Chitinophagales</taxon>
        <taxon>Chitinophagaceae</taxon>
        <taxon>Cnuella</taxon>
    </lineage>
</organism>
<feature type="transmembrane region" description="Helical" evidence="2">
    <location>
        <begin position="55"/>
        <end position="78"/>
    </location>
</feature>
<dbReference type="OrthoDB" id="9790848at2"/>
<keyword evidence="2" id="KW-0472">Membrane</keyword>